<accession>A0A5J4TM51</accession>
<evidence type="ECO:0000256" key="1">
    <source>
        <dbReference type="SAM" id="Phobius"/>
    </source>
</evidence>
<keyword evidence="1" id="KW-0472">Membrane</keyword>
<evidence type="ECO:0000313" key="3">
    <source>
        <dbReference type="Proteomes" id="UP000324800"/>
    </source>
</evidence>
<evidence type="ECO:0000313" key="2">
    <source>
        <dbReference type="EMBL" id="KAA6359307.1"/>
    </source>
</evidence>
<comment type="caution">
    <text evidence="2">The sequence shown here is derived from an EMBL/GenBank/DDBJ whole genome shotgun (WGS) entry which is preliminary data.</text>
</comment>
<proteinExistence type="predicted"/>
<keyword evidence="1" id="KW-1133">Transmembrane helix</keyword>
<dbReference type="EMBL" id="SNRW01028590">
    <property type="protein sequence ID" value="KAA6359307.1"/>
    <property type="molecule type" value="Genomic_DNA"/>
</dbReference>
<dbReference type="Proteomes" id="UP000324800">
    <property type="component" value="Unassembled WGS sequence"/>
</dbReference>
<keyword evidence="1" id="KW-0812">Transmembrane</keyword>
<feature type="transmembrane region" description="Helical" evidence="1">
    <location>
        <begin position="12"/>
        <end position="30"/>
    </location>
</feature>
<reference evidence="2 3" key="1">
    <citation type="submission" date="2019-03" db="EMBL/GenBank/DDBJ databases">
        <title>Single cell metagenomics reveals metabolic interactions within the superorganism composed of flagellate Streblomastix strix and complex community of Bacteroidetes bacteria on its surface.</title>
        <authorList>
            <person name="Treitli S.C."/>
            <person name="Kolisko M."/>
            <person name="Husnik F."/>
            <person name="Keeling P."/>
            <person name="Hampl V."/>
        </authorList>
    </citation>
    <scope>NUCLEOTIDE SEQUENCE [LARGE SCALE GENOMIC DNA]</scope>
    <source>
        <strain evidence="2">ST1C</strain>
    </source>
</reference>
<name>A0A5J4TM51_9EUKA</name>
<organism evidence="2 3">
    <name type="scientific">Streblomastix strix</name>
    <dbReference type="NCBI Taxonomy" id="222440"/>
    <lineage>
        <taxon>Eukaryota</taxon>
        <taxon>Metamonada</taxon>
        <taxon>Preaxostyla</taxon>
        <taxon>Oxymonadida</taxon>
        <taxon>Streblomastigidae</taxon>
        <taxon>Streblomastix</taxon>
    </lineage>
</organism>
<dbReference type="AlphaFoldDB" id="A0A5J4TM51"/>
<sequence>MPGLVESVGFVHFWLMLYFVVVFRLFMLQLDPSINLVNLNSVIHLQFHCLVVEVRSFVFTVGSPLVKKDLVVGQLGTELVELGIALVVLSIGRGRKQGDFVNRWR</sequence>
<protein>
    <submittedName>
        <fullName evidence="2">Uncharacterized protein</fullName>
    </submittedName>
</protein>
<gene>
    <name evidence="2" type="ORF">EZS28_045167</name>
</gene>